<evidence type="ECO:0000313" key="12">
    <source>
        <dbReference type="EMBL" id="KAL1250807.1"/>
    </source>
</evidence>
<evidence type="ECO:0000259" key="10">
    <source>
        <dbReference type="PROSITE" id="PS50023"/>
    </source>
</evidence>
<evidence type="ECO:0000256" key="8">
    <source>
        <dbReference type="SAM" id="MobiDB-lite"/>
    </source>
</evidence>
<dbReference type="PANTHER" id="PTHR24211">
    <property type="entry name" value="LIM DOMAIN-CONTAINING PROTEIN"/>
    <property type="match status" value="1"/>
</dbReference>
<evidence type="ECO:0000256" key="2">
    <source>
        <dbReference type="ARBA" id="ARBA00022490"/>
    </source>
</evidence>
<keyword evidence="2" id="KW-0963">Cytoplasm</keyword>
<dbReference type="CDD" id="cd09829">
    <property type="entry name" value="PET_testin"/>
    <property type="match status" value="1"/>
</dbReference>
<comment type="caution">
    <text evidence="12">The sequence shown here is derived from an EMBL/GenBank/DDBJ whole genome shotgun (WGS) entry which is preliminary data.</text>
</comment>
<dbReference type="Pfam" id="PF06297">
    <property type="entry name" value="PET"/>
    <property type="match status" value="1"/>
</dbReference>
<dbReference type="PROSITE" id="PS50023">
    <property type="entry name" value="LIM_DOMAIN_2"/>
    <property type="match status" value="1"/>
</dbReference>
<keyword evidence="13" id="KW-1185">Reference proteome</keyword>
<feature type="region of interest" description="Disordered" evidence="8">
    <location>
        <begin position="212"/>
        <end position="241"/>
    </location>
</feature>
<proteinExistence type="predicted"/>
<dbReference type="InterPro" id="IPR001781">
    <property type="entry name" value="Znf_LIM"/>
</dbReference>
<feature type="chain" id="PRO_5046263294" description="LIM and cysteine-rich domains protein 1" evidence="9">
    <location>
        <begin position="19"/>
        <end position="360"/>
    </location>
</feature>
<organism evidence="12 13">
    <name type="scientific">Cirrhinus molitorella</name>
    <name type="common">mud carp</name>
    <dbReference type="NCBI Taxonomy" id="172907"/>
    <lineage>
        <taxon>Eukaryota</taxon>
        <taxon>Metazoa</taxon>
        <taxon>Chordata</taxon>
        <taxon>Craniata</taxon>
        <taxon>Vertebrata</taxon>
        <taxon>Euteleostomi</taxon>
        <taxon>Actinopterygii</taxon>
        <taxon>Neopterygii</taxon>
        <taxon>Teleostei</taxon>
        <taxon>Ostariophysi</taxon>
        <taxon>Cypriniformes</taxon>
        <taxon>Cyprinidae</taxon>
        <taxon>Labeoninae</taxon>
        <taxon>Labeonini</taxon>
        <taxon>Cirrhinus</taxon>
    </lineage>
</organism>
<accession>A0ABR3LD57</accession>
<dbReference type="Gene3D" id="2.10.110.10">
    <property type="entry name" value="Cysteine Rich Protein"/>
    <property type="match status" value="2"/>
</dbReference>
<dbReference type="SMART" id="SM00132">
    <property type="entry name" value="LIM"/>
    <property type="match status" value="2"/>
</dbReference>
<evidence type="ECO:0000256" key="4">
    <source>
        <dbReference type="ARBA" id="ARBA00022737"/>
    </source>
</evidence>
<reference evidence="12 13" key="1">
    <citation type="submission" date="2023-09" db="EMBL/GenBank/DDBJ databases">
        <authorList>
            <person name="Wang M."/>
        </authorList>
    </citation>
    <scope>NUCLEOTIDE SEQUENCE [LARGE SCALE GENOMIC DNA]</scope>
    <source>
        <strain evidence="12">GT-2023</strain>
        <tissue evidence="12">Liver</tissue>
    </source>
</reference>
<dbReference type="InterPro" id="IPR033724">
    <property type="entry name" value="PET_testin"/>
</dbReference>
<keyword evidence="3 7" id="KW-0479">Metal-binding</keyword>
<comment type="subcellular location">
    <subcellularLocation>
        <location evidence="1">Cytoplasm</location>
    </subcellularLocation>
</comment>
<protein>
    <recommendedName>
        <fullName evidence="14">LIM and cysteine-rich domains protein 1</fullName>
    </recommendedName>
</protein>
<name>A0ABR3LD57_9TELE</name>
<evidence type="ECO:0000256" key="7">
    <source>
        <dbReference type="PROSITE-ProRule" id="PRU00125"/>
    </source>
</evidence>
<keyword evidence="4" id="KW-0677">Repeat</keyword>
<evidence type="ECO:0000259" key="11">
    <source>
        <dbReference type="PROSITE" id="PS51303"/>
    </source>
</evidence>
<evidence type="ECO:0000256" key="9">
    <source>
        <dbReference type="SAM" id="SignalP"/>
    </source>
</evidence>
<evidence type="ECO:0000256" key="5">
    <source>
        <dbReference type="ARBA" id="ARBA00022833"/>
    </source>
</evidence>
<dbReference type="Proteomes" id="UP001558613">
    <property type="component" value="Unassembled WGS sequence"/>
</dbReference>
<sequence>MLKKLVQLLLTICKKAESQFQMSVGPPPAGKGAACLTCKGICSGFQPHSWRKACIQCHCSQEEHVSNSDTDDDRKVGRLLAESRYAHLTTKVKGGDGARVYKRNRMIVTNPVVSRKDPTFNTVTYDWAPPGLTQKLAMQYMELLPEERRPVAGTAGSVYRHKQLIRQLPSYDHDPAYCHSLSEVELKAMAQFVKSFKEESLGVGEVALPGEKCTPVKNESASQEQPEPETTTNGTAQSPLSNKSEYHCSGCGQLAAVDSPVVYADRAGYTRLWHPNCFVCCECGEALVDLIYYWKEGALLCGRHYCQSIRPRCLGCDELIFSEMFLQEAKGHFWHKEHFCCWLCGQSLRVQCGCDKRQSK</sequence>
<dbReference type="InterPro" id="IPR047120">
    <property type="entry name" value="Pk/Esn/Tes"/>
</dbReference>
<evidence type="ECO:0000256" key="1">
    <source>
        <dbReference type="ARBA" id="ARBA00004496"/>
    </source>
</evidence>
<feature type="compositionally biased region" description="Polar residues" evidence="8">
    <location>
        <begin position="217"/>
        <end position="241"/>
    </location>
</feature>
<feature type="signal peptide" evidence="9">
    <location>
        <begin position="1"/>
        <end position="18"/>
    </location>
</feature>
<dbReference type="PANTHER" id="PTHR24211:SF0">
    <property type="entry name" value="LIM AND CYSTEINE-RICH DOMAINS PROTEIN 1"/>
    <property type="match status" value="1"/>
</dbReference>
<keyword evidence="5 7" id="KW-0862">Zinc</keyword>
<dbReference type="InterPro" id="IPR010442">
    <property type="entry name" value="PET_domain"/>
</dbReference>
<evidence type="ECO:0008006" key="14">
    <source>
        <dbReference type="Google" id="ProtNLM"/>
    </source>
</evidence>
<feature type="domain" description="PET" evidence="11">
    <location>
        <begin position="106"/>
        <end position="213"/>
    </location>
</feature>
<evidence type="ECO:0000313" key="13">
    <source>
        <dbReference type="Proteomes" id="UP001558613"/>
    </source>
</evidence>
<keyword evidence="9" id="KW-0732">Signal</keyword>
<dbReference type="Pfam" id="PF00412">
    <property type="entry name" value="LIM"/>
    <property type="match status" value="2"/>
</dbReference>
<dbReference type="PROSITE" id="PS51303">
    <property type="entry name" value="PET"/>
    <property type="match status" value="1"/>
</dbReference>
<dbReference type="EMBL" id="JAYMGO010000022">
    <property type="protein sequence ID" value="KAL1250807.1"/>
    <property type="molecule type" value="Genomic_DNA"/>
</dbReference>
<feature type="domain" description="LIM zinc-binding" evidence="10">
    <location>
        <begin position="246"/>
        <end position="311"/>
    </location>
</feature>
<dbReference type="CDD" id="cd09340">
    <property type="entry name" value="LIM1_Testin_like"/>
    <property type="match status" value="1"/>
</dbReference>
<gene>
    <name evidence="12" type="ORF">QQF64_018603</name>
</gene>
<evidence type="ECO:0000256" key="3">
    <source>
        <dbReference type="ARBA" id="ARBA00022723"/>
    </source>
</evidence>
<evidence type="ECO:0000256" key="6">
    <source>
        <dbReference type="ARBA" id="ARBA00023038"/>
    </source>
</evidence>
<dbReference type="SUPFAM" id="SSF57716">
    <property type="entry name" value="Glucocorticoid receptor-like (DNA-binding domain)"/>
    <property type="match status" value="1"/>
</dbReference>
<dbReference type="PROSITE" id="PS00478">
    <property type="entry name" value="LIM_DOMAIN_1"/>
    <property type="match status" value="1"/>
</dbReference>
<keyword evidence="6 7" id="KW-0440">LIM domain</keyword>